<dbReference type="PROSITE" id="PS00080">
    <property type="entry name" value="MULTICOPPER_OXIDASE2"/>
    <property type="match status" value="1"/>
</dbReference>
<accession>A0ABQ3GZ72</accession>
<dbReference type="CDD" id="cd13853">
    <property type="entry name" value="CuRO_1_Tth-MCO_like"/>
    <property type="match status" value="1"/>
</dbReference>
<dbReference type="Pfam" id="PF07731">
    <property type="entry name" value="Cu-oxidase_2"/>
    <property type="match status" value="1"/>
</dbReference>
<keyword evidence="3" id="KW-0560">Oxidoreductase</keyword>
<dbReference type="CDD" id="cd13900">
    <property type="entry name" value="CuRO_3_Tth-MCO_like"/>
    <property type="match status" value="1"/>
</dbReference>
<dbReference type="PROSITE" id="PS00079">
    <property type="entry name" value="MULTICOPPER_OXIDASE1"/>
    <property type="match status" value="1"/>
</dbReference>
<dbReference type="InterPro" id="IPR045087">
    <property type="entry name" value="Cu-oxidase_fam"/>
</dbReference>
<reference evidence="8" key="1">
    <citation type="journal article" date="2019" name="Int. J. Syst. Evol. Microbiol.">
        <title>The Global Catalogue of Microorganisms (GCM) 10K type strain sequencing project: providing services to taxonomists for standard genome sequencing and annotation.</title>
        <authorList>
            <consortium name="The Broad Institute Genomics Platform"/>
            <consortium name="The Broad Institute Genome Sequencing Center for Infectious Disease"/>
            <person name="Wu L."/>
            <person name="Ma J."/>
        </authorList>
    </citation>
    <scope>NUCLEOTIDE SEQUENCE [LARGE SCALE GENOMIC DNA]</scope>
    <source>
        <strain evidence="8">KCTC 23701</strain>
    </source>
</reference>
<dbReference type="InterPro" id="IPR002355">
    <property type="entry name" value="Cu_oxidase_Cu_BS"/>
</dbReference>
<dbReference type="Gene3D" id="2.60.40.420">
    <property type="entry name" value="Cupredoxins - blue copper proteins"/>
    <property type="match status" value="3"/>
</dbReference>
<dbReference type="InterPro" id="IPR033138">
    <property type="entry name" value="Cu_oxidase_CS"/>
</dbReference>
<evidence type="ECO:0000313" key="7">
    <source>
        <dbReference type="EMBL" id="GHD60820.1"/>
    </source>
</evidence>
<gene>
    <name evidence="7" type="ORF">GCM10007350_14450</name>
</gene>
<dbReference type="InterPro" id="IPR011706">
    <property type="entry name" value="Cu-oxidase_C"/>
</dbReference>
<keyword evidence="2" id="KW-0479">Metal-binding</keyword>
<feature type="domain" description="Plastocyanin-like" evidence="6">
    <location>
        <begin position="177"/>
        <end position="248"/>
    </location>
</feature>
<comment type="subcellular location">
    <subcellularLocation>
        <location evidence="1">Cell outer membrane</location>
        <topology evidence="1">Lipid-anchor</topology>
    </subcellularLocation>
</comment>
<feature type="domain" description="Plastocyanin-like" evidence="5">
    <location>
        <begin position="548"/>
        <end position="692"/>
    </location>
</feature>
<sequence length="708" mass="77050">MKPFPAPRHFAPGLLLSILASVSATSSLADEPQQVGNPPLLHAAISPQMNAGHAKLRVNLLAKPATTELEPGIPREVYFDLAIRYVNGWIRNPSVEKPGEVKYDKVQLRSYVQGDGSKAKPLDPPTSWSKPGQTVYVAPQIEAYPGQTVRITLNNDLPQDPSCRPQGGSANTPHCFNGTNLHSHGLWVNPAGNSDNVLLAINPGVGFQYEYNIPPTHPAGTFWYHTHQHGSTALQVSSGMAGALIVRGTRVPTPNENGDIDTLLKPYGNTTFPERVMVFQQIQYACRFKEGDLKGQIKTYGNDPLPGQKPNPEDNRYKCDEGDVGAITGYDQFGPGTWQSSGRYTSINGVVLGTLGTLGKAKVGTIERWRMIHGGVRDTISLQIRRRAAGAPRLGALSAADTSDYVKRYCTGAALDLPLVAADGLTMGKALFKKTAVFQPGYRWDALVSFPQAGDYCVINNTEVTATIDRAAPSARLLGIVQAEGDGPAIASPKQHLLQVLAEAAKVNMPADVRQTVANDVLNNLTLTKFVPHQTIADDEVTGTQTLSFNIDTSVPGSAFFQVDGKPYDGSRIDRVLQLGAVDEWTLTSHFVSHPFHIHVNPFQVVKIIDPNGNDVSLENAVDGKDAQYPGLKGVWKDTLWIKDLYPSKEAPTLKQGMYTIVVRTRYERYIGDFVLHCHILDHEDQGMMQNIRIALPDGMGGVSQAHH</sequence>
<evidence type="ECO:0000313" key="8">
    <source>
        <dbReference type="Proteomes" id="UP000604737"/>
    </source>
</evidence>
<proteinExistence type="predicted"/>
<evidence type="ECO:0000256" key="2">
    <source>
        <dbReference type="ARBA" id="ARBA00022723"/>
    </source>
</evidence>
<evidence type="ECO:0000259" key="6">
    <source>
        <dbReference type="Pfam" id="PF07732"/>
    </source>
</evidence>
<dbReference type="EMBL" id="BMYO01000003">
    <property type="protein sequence ID" value="GHD60820.1"/>
    <property type="molecule type" value="Genomic_DNA"/>
</dbReference>
<name>A0ABQ3GZ72_9NEIS</name>
<dbReference type="PANTHER" id="PTHR11709">
    <property type="entry name" value="MULTI-COPPER OXIDASE"/>
    <property type="match status" value="1"/>
</dbReference>
<evidence type="ECO:0000256" key="4">
    <source>
        <dbReference type="SAM" id="SignalP"/>
    </source>
</evidence>
<dbReference type="RefSeq" id="WP_189459506.1">
    <property type="nucleotide sequence ID" value="NZ_BMYO01000003.1"/>
</dbReference>
<evidence type="ECO:0000256" key="1">
    <source>
        <dbReference type="ARBA" id="ARBA00004459"/>
    </source>
</evidence>
<dbReference type="InterPro" id="IPR011707">
    <property type="entry name" value="Cu-oxidase-like_N"/>
</dbReference>
<comment type="caution">
    <text evidence="7">The sequence shown here is derived from an EMBL/GenBank/DDBJ whole genome shotgun (WGS) entry which is preliminary data.</text>
</comment>
<dbReference type="InterPro" id="IPR008972">
    <property type="entry name" value="Cupredoxin"/>
</dbReference>
<dbReference type="Pfam" id="PF07732">
    <property type="entry name" value="Cu-oxidase_3"/>
    <property type="match status" value="1"/>
</dbReference>
<keyword evidence="8" id="KW-1185">Reference proteome</keyword>
<evidence type="ECO:0000259" key="5">
    <source>
        <dbReference type="Pfam" id="PF07731"/>
    </source>
</evidence>
<dbReference type="SUPFAM" id="SSF49503">
    <property type="entry name" value="Cupredoxins"/>
    <property type="match status" value="3"/>
</dbReference>
<protein>
    <submittedName>
        <fullName evidence="7">L-ascorbate oxidase</fullName>
    </submittedName>
</protein>
<organism evidence="7 8">
    <name type="scientific">Jeongeupia chitinilytica</name>
    <dbReference type="NCBI Taxonomy" id="1041641"/>
    <lineage>
        <taxon>Bacteria</taxon>
        <taxon>Pseudomonadati</taxon>
        <taxon>Pseudomonadota</taxon>
        <taxon>Betaproteobacteria</taxon>
        <taxon>Neisseriales</taxon>
        <taxon>Chitinibacteraceae</taxon>
        <taxon>Jeongeupia</taxon>
    </lineage>
</organism>
<feature type="chain" id="PRO_5045479371" evidence="4">
    <location>
        <begin position="30"/>
        <end position="708"/>
    </location>
</feature>
<keyword evidence="4" id="KW-0732">Signal</keyword>
<feature type="signal peptide" evidence="4">
    <location>
        <begin position="1"/>
        <end position="29"/>
    </location>
</feature>
<dbReference type="PANTHER" id="PTHR11709:SF518">
    <property type="entry name" value="MULTICOPPER OXIDASE"/>
    <property type="match status" value="1"/>
</dbReference>
<dbReference type="Proteomes" id="UP000604737">
    <property type="component" value="Unassembled WGS sequence"/>
</dbReference>
<evidence type="ECO:0000256" key="3">
    <source>
        <dbReference type="ARBA" id="ARBA00023002"/>
    </source>
</evidence>